<dbReference type="OrthoDB" id="10310840at2759"/>
<protein>
    <submittedName>
        <fullName evidence="2">Uncharacterized protein</fullName>
    </submittedName>
</protein>
<evidence type="ECO:0000256" key="1">
    <source>
        <dbReference type="SAM" id="SignalP"/>
    </source>
</evidence>
<name>A0A2K0SVF2_9HYPO</name>
<evidence type="ECO:0000313" key="3">
    <source>
        <dbReference type="Proteomes" id="UP000236546"/>
    </source>
</evidence>
<feature type="signal peptide" evidence="1">
    <location>
        <begin position="1"/>
        <end position="15"/>
    </location>
</feature>
<organism evidence="2 3">
    <name type="scientific">Trichoderma gamsii</name>
    <dbReference type="NCBI Taxonomy" id="398673"/>
    <lineage>
        <taxon>Eukaryota</taxon>
        <taxon>Fungi</taxon>
        <taxon>Dikarya</taxon>
        <taxon>Ascomycota</taxon>
        <taxon>Pezizomycotina</taxon>
        <taxon>Sordariomycetes</taxon>
        <taxon>Hypocreomycetidae</taxon>
        <taxon>Hypocreales</taxon>
        <taxon>Hypocreaceae</taxon>
        <taxon>Trichoderma</taxon>
    </lineage>
</organism>
<dbReference type="AlphaFoldDB" id="A0A2K0SVF2"/>
<evidence type="ECO:0000313" key="2">
    <source>
        <dbReference type="EMBL" id="PNP37255.1"/>
    </source>
</evidence>
<comment type="caution">
    <text evidence="2">The sequence shown here is derived from an EMBL/GenBank/DDBJ whole genome shotgun (WGS) entry which is preliminary data.</text>
</comment>
<dbReference type="Proteomes" id="UP000236546">
    <property type="component" value="Unassembled WGS sequence"/>
</dbReference>
<proteinExistence type="predicted"/>
<accession>A0A2K0SVF2</accession>
<feature type="chain" id="PRO_5014408356" evidence="1">
    <location>
        <begin position="16"/>
        <end position="70"/>
    </location>
</feature>
<gene>
    <name evidence="2" type="ORF">TGAMA5MH_10824</name>
</gene>
<dbReference type="EMBL" id="MTYH01000156">
    <property type="protein sequence ID" value="PNP37255.1"/>
    <property type="molecule type" value="Genomic_DNA"/>
</dbReference>
<sequence>MRFSILLAIIPLAIATPLTARYEGNEQEALNECNAWRAHCFMSKYTDPEFTACVKKWQDCMNGASYDTPY</sequence>
<keyword evidence="1" id="KW-0732">Signal</keyword>
<reference evidence="2 3" key="1">
    <citation type="submission" date="2017-02" db="EMBL/GenBank/DDBJ databases">
        <title>Genomes of Trichoderma spp. with biocontrol activity.</title>
        <authorList>
            <person name="Gardiner D."/>
            <person name="Kazan K."/>
            <person name="Vos C."/>
            <person name="Harvey P."/>
        </authorList>
    </citation>
    <scope>NUCLEOTIDE SEQUENCE [LARGE SCALE GENOMIC DNA]</scope>
    <source>
        <strain evidence="2 3">A5MH</strain>
    </source>
</reference>